<dbReference type="InterPro" id="IPR037294">
    <property type="entry name" value="ABC_BtuC-like"/>
</dbReference>
<keyword evidence="10" id="KW-1185">Reference proteome</keyword>
<dbReference type="GO" id="GO:0022857">
    <property type="term" value="F:transmembrane transporter activity"/>
    <property type="evidence" value="ECO:0007669"/>
    <property type="project" value="InterPro"/>
</dbReference>
<dbReference type="SUPFAM" id="SSF81345">
    <property type="entry name" value="ABC transporter involved in vitamin B12 uptake, BtuC"/>
    <property type="match status" value="1"/>
</dbReference>
<keyword evidence="3" id="KW-0813">Transport</keyword>
<keyword evidence="7 8" id="KW-0472">Membrane</keyword>
<evidence type="ECO:0000313" key="10">
    <source>
        <dbReference type="Proteomes" id="UP000198802"/>
    </source>
</evidence>
<dbReference type="InterPro" id="IPR000522">
    <property type="entry name" value="ABC_transptr_permease_BtuC"/>
</dbReference>
<dbReference type="GO" id="GO:0005886">
    <property type="term" value="C:plasma membrane"/>
    <property type="evidence" value="ECO:0007669"/>
    <property type="project" value="UniProtKB-SubCell"/>
</dbReference>
<dbReference type="AlphaFoldDB" id="A0A0S4QN00"/>
<evidence type="ECO:0000256" key="4">
    <source>
        <dbReference type="ARBA" id="ARBA00022475"/>
    </source>
</evidence>
<sequence length="213" mass="21851">MGRLSHPLHRPGVLAQWVRSVVTLLVIGVILNSAVGSLVSLLLTWTAPQRAIQNWMWSLGSFAGTSNGHLALFAPVVGAGLLVALLTVKPLNALLLGENYAHTLGVRLRRVRAATLLGSSLLAGAVTAFCGPVAFLGIAVPHIARRALGSADHRILVPATMLTGAALALACSIGSQLPGTDMVLPINVITSLVGAPIVIAVLLRARAAVAGVA</sequence>
<dbReference type="Gene3D" id="1.10.3470.10">
    <property type="entry name" value="ABC transporter involved in vitamin B12 uptake, BtuC"/>
    <property type="match status" value="1"/>
</dbReference>
<gene>
    <name evidence="9" type="ORF">Ga0074812_10939</name>
</gene>
<organism evidence="9 10">
    <name type="scientific">Parafrankia irregularis</name>
    <dbReference type="NCBI Taxonomy" id="795642"/>
    <lineage>
        <taxon>Bacteria</taxon>
        <taxon>Bacillati</taxon>
        <taxon>Actinomycetota</taxon>
        <taxon>Actinomycetes</taxon>
        <taxon>Frankiales</taxon>
        <taxon>Frankiaceae</taxon>
        <taxon>Parafrankia</taxon>
    </lineage>
</organism>
<feature type="transmembrane region" description="Helical" evidence="8">
    <location>
        <begin position="68"/>
        <end position="88"/>
    </location>
</feature>
<name>A0A0S4QN00_9ACTN</name>
<protein>
    <submittedName>
        <fullName evidence="9">FecCD transport family protein</fullName>
    </submittedName>
</protein>
<comment type="similarity">
    <text evidence="2">Belongs to the binding-protein-dependent transport system permease family. FecCD subfamily.</text>
</comment>
<keyword evidence="4" id="KW-1003">Cell membrane</keyword>
<evidence type="ECO:0000256" key="2">
    <source>
        <dbReference type="ARBA" id="ARBA00007935"/>
    </source>
</evidence>
<keyword evidence="5 8" id="KW-0812">Transmembrane</keyword>
<dbReference type="Pfam" id="PF01032">
    <property type="entry name" value="FecCD"/>
    <property type="match status" value="1"/>
</dbReference>
<feature type="transmembrane region" description="Helical" evidence="8">
    <location>
        <begin position="20"/>
        <end position="47"/>
    </location>
</feature>
<evidence type="ECO:0000256" key="3">
    <source>
        <dbReference type="ARBA" id="ARBA00022448"/>
    </source>
</evidence>
<accession>A0A0S4QN00</accession>
<dbReference type="PANTHER" id="PTHR30472:SF41">
    <property type="entry name" value="TRANSPORT SYSTEM PERMEASE PROTEIN"/>
    <property type="match status" value="1"/>
</dbReference>
<keyword evidence="6 8" id="KW-1133">Transmembrane helix</keyword>
<dbReference type="PANTHER" id="PTHR30472">
    <property type="entry name" value="FERRIC ENTEROBACTIN TRANSPORT SYSTEM PERMEASE PROTEIN"/>
    <property type="match status" value="1"/>
</dbReference>
<feature type="transmembrane region" description="Helical" evidence="8">
    <location>
        <begin position="155"/>
        <end position="177"/>
    </location>
</feature>
<evidence type="ECO:0000256" key="1">
    <source>
        <dbReference type="ARBA" id="ARBA00004651"/>
    </source>
</evidence>
<evidence type="ECO:0000256" key="8">
    <source>
        <dbReference type="SAM" id="Phobius"/>
    </source>
</evidence>
<reference evidence="10" key="1">
    <citation type="submission" date="2015-11" db="EMBL/GenBank/DDBJ databases">
        <authorList>
            <person name="Varghese N."/>
        </authorList>
    </citation>
    <scope>NUCLEOTIDE SEQUENCE [LARGE SCALE GENOMIC DNA]</scope>
    <source>
        <strain evidence="10">DSM 45899</strain>
    </source>
</reference>
<evidence type="ECO:0000256" key="5">
    <source>
        <dbReference type="ARBA" id="ARBA00022692"/>
    </source>
</evidence>
<feature type="transmembrane region" description="Helical" evidence="8">
    <location>
        <begin position="121"/>
        <end position="143"/>
    </location>
</feature>
<comment type="subcellular location">
    <subcellularLocation>
        <location evidence="1">Cell membrane</location>
        <topology evidence="1">Multi-pass membrane protein</topology>
    </subcellularLocation>
</comment>
<feature type="transmembrane region" description="Helical" evidence="8">
    <location>
        <begin position="183"/>
        <end position="203"/>
    </location>
</feature>
<evidence type="ECO:0000313" key="9">
    <source>
        <dbReference type="EMBL" id="CUU56819.1"/>
    </source>
</evidence>
<evidence type="ECO:0000256" key="7">
    <source>
        <dbReference type="ARBA" id="ARBA00023136"/>
    </source>
</evidence>
<dbReference type="GO" id="GO:0033214">
    <property type="term" value="P:siderophore-iron import into cell"/>
    <property type="evidence" value="ECO:0007669"/>
    <property type="project" value="TreeGrafter"/>
</dbReference>
<dbReference type="EMBL" id="FAOZ01000009">
    <property type="protein sequence ID" value="CUU56819.1"/>
    <property type="molecule type" value="Genomic_DNA"/>
</dbReference>
<evidence type="ECO:0000256" key="6">
    <source>
        <dbReference type="ARBA" id="ARBA00022989"/>
    </source>
</evidence>
<dbReference type="Proteomes" id="UP000198802">
    <property type="component" value="Unassembled WGS sequence"/>
</dbReference>
<proteinExistence type="inferred from homology"/>